<keyword evidence="7 14" id="KW-0418">Kinase</keyword>
<dbReference type="InterPro" id="IPR000550">
    <property type="entry name" value="Hppk"/>
</dbReference>
<dbReference type="EC" id="2.7.6.3" evidence="3"/>
<evidence type="ECO:0000256" key="9">
    <source>
        <dbReference type="ARBA" id="ARBA00022909"/>
    </source>
</evidence>
<comment type="pathway">
    <text evidence="1">Cofactor biosynthesis; tetrahydrofolate biosynthesis; 2-amino-4-hydroxy-6-hydroxymethyl-7,8-dihydropteridine diphosphate from 7,8-dihydroneopterin triphosphate: step 4/4.</text>
</comment>
<name>A0A845M5D9_9RHOB</name>
<dbReference type="GO" id="GO:0046656">
    <property type="term" value="P:folic acid biosynthetic process"/>
    <property type="evidence" value="ECO:0007669"/>
    <property type="project" value="UniProtKB-KW"/>
</dbReference>
<dbReference type="SUPFAM" id="SSF55083">
    <property type="entry name" value="6-hydroxymethyl-7,8-dihydropterin pyrophosphokinase, HPPK"/>
    <property type="match status" value="1"/>
</dbReference>
<dbReference type="Gene3D" id="3.30.70.560">
    <property type="entry name" value="7,8-Dihydro-6-hydroxymethylpterin-pyrophosphokinase HPPK"/>
    <property type="match status" value="1"/>
</dbReference>
<evidence type="ECO:0000256" key="1">
    <source>
        <dbReference type="ARBA" id="ARBA00005051"/>
    </source>
</evidence>
<keyword evidence="8" id="KW-0067">ATP-binding</keyword>
<evidence type="ECO:0000256" key="7">
    <source>
        <dbReference type="ARBA" id="ARBA00022777"/>
    </source>
</evidence>
<dbReference type="PANTHER" id="PTHR43071">
    <property type="entry name" value="2-AMINO-4-HYDROXY-6-HYDROXYMETHYLDIHYDROPTERIDINE PYROPHOSPHOKINASE"/>
    <property type="match status" value="1"/>
</dbReference>
<evidence type="ECO:0000259" key="13">
    <source>
        <dbReference type="Pfam" id="PF01288"/>
    </source>
</evidence>
<evidence type="ECO:0000256" key="4">
    <source>
        <dbReference type="ARBA" id="ARBA00016218"/>
    </source>
</evidence>
<proteinExistence type="inferred from homology"/>
<keyword evidence="9" id="KW-0289">Folate biosynthesis</keyword>
<dbReference type="Proteomes" id="UP000467322">
    <property type="component" value="Unassembled WGS sequence"/>
</dbReference>
<evidence type="ECO:0000256" key="5">
    <source>
        <dbReference type="ARBA" id="ARBA00022679"/>
    </source>
</evidence>
<evidence type="ECO:0000256" key="11">
    <source>
        <dbReference type="ARBA" id="ARBA00029766"/>
    </source>
</evidence>
<evidence type="ECO:0000256" key="2">
    <source>
        <dbReference type="ARBA" id="ARBA00005810"/>
    </source>
</evidence>
<organism evidence="14 15">
    <name type="scientific">Maritimibacter harenae</name>
    <dbReference type="NCBI Taxonomy" id="2606218"/>
    <lineage>
        <taxon>Bacteria</taxon>
        <taxon>Pseudomonadati</taxon>
        <taxon>Pseudomonadota</taxon>
        <taxon>Alphaproteobacteria</taxon>
        <taxon>Rhodobacterales</taxon>
        <taxon>Roseobacteraceae</taxon>
        <taxon>Maritimibacter</taxon>
    </lineage>
</organism>
<sequence length="199" mass="22128">MTQPHEKPRREVTALIALGSNATSPAGGPAQTLRAAISSLERGPFEILARSRFYVSPFIPRGAEPDVVNAVVDVATDRDPDSILSCLHEIEASFDRKRRERWTSRTLDLDLLSVDQIILPDQTTLRGWVNLPPDQQKSAAPGELILPHPRLQDRAFVLVPAAEIAPDWRHPLLGRTIREMRDALPPADRDVMRPLDDAS</sequence>
<comment type="caution">
    <text evidence="14">The sequence shown here is derived from an EMBL/GenBank/DDBJ whole genome shotgun (WGS) entry which is preliminary data.</text>
</comment>
<comment type="similarity">
    <text evidence="2">Belongs to the HPPK family.</text>
</comment>
<dbReference type="PANTHER" id="PTHR43071:SF1">
    <property type="entry name" value="2-AMINO-4-HYDROXY-6-HYDROXYMETHYLDIHYDROPTERIDINE PYROPHOSPHOKINASE"/>
    <property type="match status" value="1"/>
</dbReference>
<dbReference type="EMBL" id="WTUX01000022">
    <property type="protein sequence ID" value="MZR15255.1"/>
    <property type="molecule type" value="Genomic_DNA"/>
</dbReference>
<dbReference type="Pfam" id="PF01288">
    <property type="entry name" value="HPPK"/>
    <property type="match status" value="1"/>
</dbReference>
<comment type="function">
    <text evidence="10">Catalyzes the transfer of pyrophosphate from adenosine triphosphate (ATP) to 6-hydroxymethyl-7,8-dihydropterin, an enzymatic step in folate biosynthesis pathway.</text>
</comment>
<feature type="domain" description="7,8-dihydro-6-hydroxymethylpterin-pyrophosphokinase" evidence="13">
    <location>
        <begin position="16"/>
        <end position="166"/>
    </location>
</feature>
<accession>A0A845M5D9</accession>
<dbReference type="GO" id="GO:0016301">
    <property type="term" value="F:kinase activity"/>
    <property type="evidence" value="ECO:0007669"/>
    <property type="project" value="UniProtKB-KW"/>
</dbReference>
<protein>
    <recommendedName>
        <fullName evidence="4">2-amino-4-hydroxy-6-hydroxymethyldihydropteridine pyrophosphokinase</fullName>
        <ecNumber evidence="3">2.7.6.3</ecNumber>
    </recommendedName>
    <alternativeName>
        <fullName evidence="11">6-hydroxymethyl-7,8-dihydropterin pyrophosphokinase</fullName>
    </alternativeName>
    <alternativeName>
        <fullName evidence="12">7,8-dihydro-6-hydroxymethylpterin-pyrophosphokinase</fullName>
    </alternativeName>
</protein>
<evidence type="ECO:0000313" key="15">
    <source>
        <dbReference type="Proteomes" id="UP000467322"/>
    </source>
</evidence>
<dbReference type="RefSeq" id="WP_161353670.1">
    <property type="nucleotide sequence ID" value="NZ_WTUX01000022.1"/>
</dbReference>
<evidence type="ECO:0000256" key="6">
    <source>
        <dbReference type="ARBA" id="ARBA00022741"/>
    </source>
</evidence>
<evidence type="ECO:0000256" key="3">
    <source>
        <dbReference type="ARBA" id="ARBA00013253"/>
    </source>
</evidence>
<dbReference type="NCBIfam" id="TIGR01498">
    <property type="entry name" value="folK"/>
    <property type="match status" value="1"/>
</dbReference>
<gene>
    <name evidence="14" type="primary">folK</name>
    <name evidence="14" type="ORF">GQE99_19730</name>
</gene>
<keyword evidence="5 14" id="KW-0808">Transferase</keyword>
<keyword evidence="6" id="KW-0547">Nucleotide-binding</keyword>
<dbReference type="InterPro" id="IPR035907">
    <property type="entry name" value="Hppk_sf"/>
</dbReference>
<dbReference type="AlphaFoldDB" id="A0A845M5D9"/>
<dbReference type="GO" id="GO:0046654">
    <property type="term" value="P:tetrahydrofolate biosynthetic process"/>
    <property type="evidence" value="ECO:0007669"/>
    <property type="project" value="UniProtKB-UniPathway"/>
</dbReference>
<reference evidence="14 15" key="1">
    <citation type="submission" date="2019-12" db="EMBL/GenBank/DDBJ databases">
        <title>Maritimibacter sp. nov. sp. isolated from sea sand.</title>
        <authorList>
            <person name="Kim J."/>
            <person name="Jeong S.E."/>
            <person name="Jung H.S."/>
            <person name="Jeon C.O."/>
        </authorList>
    </citation>
    <scope>NUCLEOTIDE SEQUENCE [LARGE SCALE GENOMIC DNA]</scope>
    <source>
        <strain evidence="14 15">DP07</strain>
    </source>
</reference>
<evidence type="ECO:0000256" key="12">
    <source>
        <dbReference type="ARBA" id="ARBA00033413"/>
    </source>
</evidence>
<dbReference type="GO" id="GO:0003848">
    <property type="term" value="F:2-amino-4-hydroxy-6-hydroxymethyldihydropteridine diphosphokinase activity"/>
    <property type="evidence" value="ECO:0007669"/>
    <property type="project" value="UniProtKB-EC"/>
</dbReference>
<dbReference type="UniPathway" id="UPA00077">
    <property type="reaction ID" value="UER00155"/>
</dbReference>
<dbReference type="GO" id="GO:0005524">
    <property type="term" value="F:ATP binding"/>
    <property type="evidence" value="ECO:0007669"/>
    <property type="project" value="UniProtKB-KW"/>
</dbReference>
<evidence type="ECO:0000256" key="10">
    <source>
        <dbReference type="ARBA" id="ARBA00029409"/>
    </source>
</evidence>
<evidence type="ECO:0000313" key="14">
    <source>
        <dbReference type="EMBL" id="MZR15255.1"/>
    </source>
</evidence>
<evidence type="ECO:0000256" key="8">
    <source>
        <dbReference type="ARBA" id="ARBA00022840"/>
    </source>
</evidence>
<keyword evidence="15" id="KW-1185">Reference proteome</keyword>